<feature type="coiled-coil region" evidence="2">
    <location>
        <begin position="749"/>
        <end position="783"/>
    </location>
</feature>
<name>A0A2K6QSJ1_RHIRO</name>
<dbReference type="AlphaFoldDB" id="A0A2K6QSJ1"/>
<sequence length="1090" mass="122440">MWPQPRLPPRPAMSEETRQSKLAAAKKKLREYQQRNSPGVPTGAKKKKKIKNGSNPETTTSGGCHSPEDIQDILKVLVSDLNRSNGVALPPLDKWKTPKDNADSLQPSDDTVLPGGVPSPGASLTSMAASQNHDADNVPNLMDETKTFSSTESLRQLSQQLNGLVCESTTCVNGEGPASSANLKDLEVRGPGPWPSDPGGQPSNLLPQRGLGAPLPAETAHTPPSPNDCSLYLSPQSSSNSSSLHAPQSRYQQLAVALDSSYVTNKQLNITIEKLKQQNQEITDQLEEEKKECHQKQGALREQLQVHIQTIGILVSEKAELQTALAHTQHAARQKEGESEDLASRLQYSRRRVGELERALSAVSTQQKKADRYNKELTKERDALRLELYKNTQNNEDLKQEKSELEEKLRVLVTEKAGMQLNLEELQKKLEMTELLLQQFSSRCEAPDANQQLQQAMEERAQLEAHLGQVMESVRQLQMERDKYAENLKGESAMWRQRMQQMSEQVHTLREEKECSMSRVQELETSLAELRNQMAEPPPPEPPAGPSEVEQQLQAEAEHLRKELESLAGQLQAQVQDNEGLSRLNREQEERLLELERAAELWGEQAEARRQILETMQNDRTTISRALSQNRELKEQLAELQSGFVKLTNENMEITSALQSEQHVKRELGKKLGELQEKLSELKETVELKSQEAQSLQQQRDQYLGHLQQYVAAYQQQVATYQQLTSEKEVLHNQLLLQTQLVDQLQQQEAQGKAVAEMARQELQEAQERLEAVTQQNQQLRSQLSLMAHPGEGDGLDREEEEEVEAAPRPMPSIPEDLESREAMVAFFNSAVASAEEEQARLRGQLKEQRVRCRRLAHLLASAQKEPEVAAPAPGTGGDSVCGETHRALQGAMEKLQSRFMELMQEKADLKERVEELEHRCIQLSGETDTIGEYIALYQSQRAVLKERHREKEEYISRLAQDKEEMKVKLLELQELVLRLVGDRSEWHGRFLAAAQNPANEPDPGAPAPQELGAADQQGDLCEVSLTGSAEPAQGEAREGSPRDNPTAQQIMQLLREMQNPRERPGLGSNPCIPFFYRADENDEVKITVI</sequence>
<dbReference type="GO" id="GO:0007030">
    <property type="term" value="P:Golgi organization"/>
    <property type="evidence" value="ECO:0007669"/>
    <property type="project" value="TreeGrafter"/>
</dbReference>
<feature type="compositionally biased region" description="Pro residues" evidence="3">
    <location>
        <begin position="1"/>
        <end position="11"/>
    </location>
</feature>
<feature type="region of interest" description="Disordered" evidence="3">
    <location>
        <begin position="174"/>
        <end position="246"/>
    </location>
</feature>
<feature type="coiled-coil region" evidence="2">
    <location>
        <begin position="265"/>
        <end position="303"/>
    </location>
</feature>
<dbReference type="InterPro" id="IPR024858">
    <property type="entry name" value="GOLGA"/>
</dbReference>
<dbReference type="STRING" id="61622.ENSRROP00000031726"/>
<organism evidence="5 6">
    <name type="scientific">Rhinopithecus roxellana</name>
    <name type="common">Golden snub-nosed monkey</name>
    <name type="synonym">Pygathrix roxellana</name>
    <dbReference type="NCBI Taxonomy" id="61622"/>
    <lineage>
        <taxon>Eukaryota</taxon>
        <taxon>Metazoa</taxon>
        <taxon>Chordata</taxon>
        <taxon>Craniata</taxon>
        <taxon>Vertebrata</taxon>
        <taxon>Euteleostomi</taxon>
        <taxon>Mammalia</taxon>
        <taxon>Eutheria</taxon>
        <taxon>Euarchontoglires</taxon>
        <taxon>Primates</taxon>
        <taxon>Haplorrhini</taxon>
        <taxon>Catarrhini</taxon>
        <taxon>Cercopithecidae</taxon>
        <taxon>Colobinae</taxon>
        <taxon>Rhinopithecus</taxon>
    </lineage>
</organism>
<evidence type="ECO:0000259" key="4">
    <source>
        <dbReference type="Pfam" id="PF15070"/>
    </source>
</evidence>
<keyword evidence="6" id="KW-1185">Reference proteome</keyword>
<evidence type="ECO:0000313" key="6">
    <source>
        <dbReference type="Proteomes" id="UP000233200"/>
    </source>
</evidence>
<dbReference type="PANTHER" id="PTHR10881">
    <property type="entry name" value="GOLGIN SUBFAMILY A MEMBER-RELATED"/>
    <property type="match status" value="1"/>
</dbReference>
<feature type="region of interest" description="Disordered" evidence="3">
    <location>
        <begin position="788"/>
        <end position="815"/>
    </location>
</feature>
<evidence type="ECO:0000313" key="5">
    <source>
        <dbReference type="Ensembl" id="ENSRROP00000031726.1"/>
    </source>
</evidence>
<evidence type="ECO:0000256" key="2">
    <source>
        <dbReference type="SAM" id="Coils"/>
    </source>
</evidence>
<feature type="coiled-coil region" evidence="2">
    <location>
        <begin position="832"/>
        <end position="927"/>
    </location>
</feature>
<reference evidence="5" key="2">
    <citation type="submission" date="2025-09" db="UniProtKB">
        <authorList>
            <consortium name="Ensembl"/>
        </authorList>
    </citation>
    <scope>IDENTIFICATION</scope>
</reference>
<dbReference type="Pfam" id="PF15070">
    <property type="entry name" value="GOLGA2L5"/>
    <property type="match status" value="1"/>
</dbReference>
<evidence type="ECO:0000256" key="1">
    <source>
        <dbReference type="ARBA" id="ARBA00023054"/>
    </source>
</evidence>
<dbReference type="InterPro" id="IPR043937">
    <property type="entry name" value="GOLGA_C"/>
</dbReference>
<dbReference type="GO" id="GO:0000137">
    <property type="term" value="C:Golgi cis cisterna"/>
    <property type="evidence" value="ECO:0007669"/>
    <property type="project" value="TreeGrafter"/>
</dbReference>
<dbReference type="InterPro" id="IPR043976">
    <property type="entry name" value="GOLGA_cons_dom"/>
</dbReference>
<gene>
    <name evidence="5" type="primary">GOLGA2</name>
</gene>
<dbReference type="Proteomes" id="UP000233200">
    <property type="component" value="Unplaced"/>
</dbReference>
<feature type="compositionally biased region" description="Low complexity" evidence="3">
    <location>
        <begin position="230"/>
        <end position="244"/>
    </location>
</feature>
<feature type="region of interest" description="Disordered" evidence="3">
    <location>
        <begin position="1"/>
        <end position="67"/>
    </location>
</feature>
<reference evidence="5" key="1">
    <citation type="submission" date="2025-08" db="UniProtKB">
        <authorList>
            <consortium name="Ensembl"/>
        </authorList>
    </citation>
    <scope>IDENTIFICATION</scope>
</reference>
<accession>A0A2K6QSJ1</accession>
<keyword evidence="1 2" id="KW-0175">Coiled coil</keyword>
<dbReference type="GO" id="GO:0090307">
    <property type="term" value="P:mitotic spindle assembly"/>
    <property type="evidence" value="ECO:0007669"/>
    <property type="project" value="TreeGrafter"/>
</dbReference>
<dbReference type="GO" id="GO:0032580">
    <property type="term" value="C:Golgi cisterna membrane"/>
    <property type="evidence" value="ECO:0007669"/>
    <property type="project" value="TreeGrafter"/>
</dbReference>
<feature type="coiled-coil region" evidence="2">
    <location>
        <begin position="356"/>
        <end position="699"/>
    </location>
</feature>
<dbReference type="PANTHER" id="PTHR10881:SF58">
    <property type="entry name" value="GOLGIN SUBFAMILY A MEMBER 2"/>
    <property type="match status" value="1"/>
</dbReference>
<proteinExistence type="predicted"/>
<feature type="compositionally biased region" description="Polar residues" evidence="3">
    <location>
        <begin position="122"/>
        <end position="132"/>
    </location>
</feature>
<feature type="compositionally biased region" description="Basic and acidic residues" evidence="3">
    <location>
        <begin position="93"/>
        <end position="102"/>
    </location>
</feature>
<feature type="compositionally biased region" description="Polar residues" evidence="3">
    <location>
        <begin position="52"/>
        <end position="63"/>
    </location>
</feature>
<dbReference type="Pfam" id="PF19046">
    <property type="entry name" value="GM130_C"/>
    <property type="match status" value="1"/>
</dbReference>
<dbReference type="Ensembl" id="ENSRROT00000056143.1">
    <property type="protein sequence ID" value="ENSRROP00000031726.1"/>
    <property type="gene ID" value="ENSRROG00000039502.1"/>
</dbReference>
<feature type="region of interest" description="Disordered" evidence="3">
    <location>
        <begin position="85"/>
        <end position="142"/>
    </location>
</feature>
<evidence type="ECO:0000256" key="3">
    <source>
        <dbReference type="SAM" id="MobiDB-lite"/>
    </source>
</evidence>
<feature type="domain" description="Golgin subfamily A conserved" evidence="4">
    <location>
        <begin position="469"/>
        <end position="996"/>
    </location>
</feature>
<dbReference type="GO" id="GO:0005801">
    <property type="term" value="C:cis-Golgi network"/>
    <property type="evidence" value="ECO:0007669"/>
    <property type="project" value="InterPro"/>
</dbReference>
<protein>
    <submittedName>
        <fullName evidence="5">Golgin A2</fullName>
    </submittedName>
</protein>
<dbReference type="GeneTree" id="ENSGT00530000062932"/>